<accession>A0A7W3LP12</accession>
<protein>
    <submittedName>
        <fullName evidence="4">Nucleoid-associated protein YgaU</fullName>
    </submittedName>
</protein>
<feature type="domain" description="LysM" evidence="3">
    <location>
        <begin position="50"/>
        <end position="99"/>
    </location>
</feature>
<keyword evidence="5" id="KW-1185">Reference proteome</keyword>
<evidence type="ECO:0000259" key="3">
    <source>
        <dbReference type="PROSITE" id="PS51782"/>
    </source>
</evidence>
<dbReference type="EMBL" id="JACJIA010000004">
    <property type="protein sequence ID" value="MBA8951676.1"/>
    <property type="molecule type" value="Genomic_DNA"/>
</dbReference>
<dbReference type="SUPFAM" id="SSF54106">
    <property type="entry name" value="LysM domain"/>
    <property type="match status" value="1"/>
</dbReference>
<name>A0A7W3LP12_ACTNM</name>
<keyword evidence="2" id="KW-0732">Signal</keyword>
<feature type="region of interest" description="Disordered" evidence="1">
    <location>
        <begin position="24"/>
        <end position="48"/>
    </location>
</feature>
<dbReference type="InterPro" id="IPR036779">
    <property type="entry name" value="LysM_dom_sf"/>
</dbReference>
<comment type="caution">
    <text evidence="4">The sequence shown here is derived from an EMBL/GenBank/DDBJ whole genome shotgun (WGS) entry which is preliminary data.</text>
</comment>
<dbReference type="RefSeq" id="WP_182844034.1">
    <property type="nucleotide sequence ID" value="NZ_BAAALP010000010.1"/>
</dbReference>
<reference evidence="4 5" key="1">
    <citation type="submission" date="2020-08" db="EMBL/GenBank/DDBJ databases">
        <title>Genomic Encyclopedia of Type Strains, Phase IV (KMG-IV): sequencing the most valuable type-strain genomes for metagenomic binning, comparative biology and taxonomic classification.</title>
        <authorList>
            <person name="Goeker M."/>
        </authorList>
    </citation>
    <scope>NUCLEOTIDE SEQUENCE [LARGE SCALE GENOMIC DNA]</scope>
    <source>
        <strain evidence="4 5">DSM 44197</strain>
    </source>
</reference>
<dbReference type="SMART" id="SM00257">
    <property type="entry name" value="LysM"/>
    <property type="match status" value="1"/>
</dbReference>
<dbReference type="InterPro" id="IPR018392">
    <property type="entry name" value="LysM"/>
</dbReference>
<dbReference type="AlphaFoldDB" id="A0A7W3LP12"/>
<evidence type="ECO:0000313" key="5">
    <source>
        <dbReference type="Proteomes" id="UP000572680"/>
    </source>
</evidence>
<feature type="signal peptide" evidence="2">
    <location>
        <begin position="1"/>
        <end position="24"/>
    </location>
</feature>
<organism evidence="4 5">
    <name type="scientific">Actinomadura namibiensis</name>
    <dbReference type="NCBI Taxonomy" id="182080"/>
    <lineage>
        <taxon>Bacteria</taxon>
        <taxon>Bacillati</taxon>
        <taxon>Actinomycetota</taxon>
        <taxon>Actinomycetes</taxon>
        <taxon>Streptosporangiales</taxon>
        <taxon>Thermomonosporaceae</taxon>
        <taxon>Actinomadura</taxon>
    </lineage>
</organism>
<dbReference type="Gene3D" id="3.10.350.10">
    <property type="entry name" value="LysM domain"/>
    <property type="match status" value="1"/>
</dbReference>
<sequence length="102" mass="10615">MLISFAAALLLLLLWLTAGPWARAGSGGPERHGQDAGAGTGAGPRGHRVEHVVVEPGDTLWGIAVRTSGNADPRITVQRIIDANGLSGPIVQPGQRLRLPAR</sequence>
<evidence type="ECO:0000256" key="2">
    <source>
        <dbReference type="SAM" id="SignalP"/>
    </source>
</evidence>
<feature type="chain" id="PRO_5030880379" evidence="2">
    <location>
        <begin position="25"/>
        <end position="102"/>
    </location>
</feature>
<evidence type="ECO:0000256" key="1">
    <source>
        <dbReference type="SAM" id="MobiDB-lite"/>
    </source>
</evidence>
<dbReference type="PROSITE" id="PS51782">
    <property type="entry name" value="LYSM"/>
    <property type="match status" value="1"/>
</dbReference>
<dbReference type="Proteomes" id="UP000572680">
    <property type="component" value="Unassembled WGS sequence"/>
</dbReference>
<proteinExistence type="predicted"/>
<gene>
    <name evidence="4" type="ORF">HNR61_003316</name>
</gene>
<dbReference type="Pfam" id="PF01476">
    <property type="entry name" value="LysM"/>
    <property type="match status" value="1"/>
</dbReference>
<dbReference type="CDD" id="cd00118">
    <property type="entry name" value="LysM"/>
    <property type="match status" value="1"/>
</dbReference>
<evidence type="ECO:0000313" key="4">
    <source>
        <dbReference type="EMBL" id="MBA8951676.1"/>
    </source>
</evidence>